<evidence type="ECO:0000313" key="1">
    <source>
        <dbReference type="EMBL" id="ACK80665.1"/>
    </source>
</evidence>
<organism evidence="1 2">
    <name type="scientific">Acidithiobacillus ferrooxidans (strain ATCC 23270 / DSM 14882 / CIP 104768 / NCIMB 8455)</name>
    <name type="common">Ferrobacillus ferrooxidans (strain ATCC 23270)</name>
    <dbReference type="NCBI Taxonomy" id="243159"/>
    <lineage>
        <taxon>Bacteria</taxon>
        <taxon>Pseudomonadati</taxon>
        <taxon>Pseudomonadota</taxon>
        <taxon>Acidithiobacillia</taxon>
        <taxon>Acidithiobacillales</taxon>
        <taxon>Acidithiobacillaceae</taxon>
        <taxon>Acidithiobacillus</taxon>
    </lineage>
</organism>
<protein>
    <submittedName>
        <fullName evidence="1">Uncharacterized protein</fullName>
    </submittedName>
</protein>
<dbReference type="PaxDb" id="243159-AFE_1004"/>
<dbReference type="GeneID" id="65280316"/>
<dbReference type="RefSeq" id="WP_012606715.1">
    <property type="nucleotide sequence ID" value="NC_011761.1"/>
</dbReference>
<sequence>MSKTSTSRKPMYRIYGITADGNETLRGRFSTLPRANKALDDLDFALFTLRDAGVGSAFIAYQIRGPEGLGV</sequence>
<name>B7J7H9_ACIF2</name>
<proteinExistence type="predicted"/>
<dbReference type="AlphaFoldDB" id="B7J7H9"/>
<dbReference type="Proteomes" id="UP000001362">
    <property type="component" value="Chromosome"/>
</dbReference>
<keyword evidence="2" id="KW-1185">Reference proteome</keyword>
<gene>
    <name evidence="1" type="ordered locus">AFE_1004</name>
</gene>
<dbReference type="STRING" id="243159.AFE_1004"/>
<dbReference type="EMBL" id="CP001219">
    <property type="protein sequence ID" value="ACK80665.1"/>
    <property type="molecule type" value="Genomic_DNA"/>
</dbReference>
<accession>B7J7H9</accession>
<evidence type="ECO:0000313" key="2">
    <source>
        <dbReference type="Proteomes" id="UP000001362"/>
    </source>
</evidence>
<dbReference type="KEGG" id="afr:AFE_1004"/>
<dbReference type="HOGENOM" id="CLU_2730727_0_0_6"/>
<reference evidence="1 2" key="1">
    <citation type="journal article" date="2008" name="BMC Genomics">
        <title>Acidithiobacillus ferrooxidans metabolism: from genome sequence to industrial applications.</title>
        <authorList>
            <person name="Valdes J."/>
            <person name="Pedroso I."/>
            <person name="Quatrini R."/>
            <person name="Dodson R.J."/>
            <person name="Tettelin H."/>
            <person name="Blake R.II."/>
            <person name="Eisen J.A."/>
            <person name="Holmes D.S."/>
        </authorList>
    </citation>
    <scope>NUCLEOTIDE SEQUENCE [LARGE SCALE GENOMIC DNA]</scope>
    <source>
        <strain evidence="2">ATCC 23270 / DSM 14882 / CIP 104768 / NCIMB 8455</strain>
    </source>
</reference>